<proteinExistence type="predicted"/>
<dbReference type="PANTHER" id="PTHR35747">
    <property type="entry name" value="BIFUNCTIONAL INHIBITOR/LIPID-TRANSFER PROTEIN/SEED STORAGE 2S ALBUMIN SUPERFAMILY PROTEIN"/>
    <property type="match status" value="1"/>
</dbReference>
<name>A0ABU6VTJ4_9FABA</name>
<reference evidence="4 5" key="1">
    <citation type="journal article" date="2023" name="Plants (Basel)">
        <title>Bridging the Gap: Combining Genomics and Transcriptomics Approaches to Understand Stylosanthes scabra, an Orphan Legume from the Brazilian Caatinga.</title>
        <authorList>
            <person name="Ferreira-Neto J.R.C."/>
            <person name="da Silva M.D."/>
            <person name="Binneck E."/>
            <person name="de Melo N.F."/>
            <person name="da Silva R.H."/>
            <person name="de Melo A.L.T.M."/>
            <person name="Pandolfi V."/>
            <person name="Bustamante F.O."/>
            <person name="Brasileiro-Vidal A.C."/>
            <person name="Benko-Iseppon A.M."/>
        </authorList>
    </citation>
    <scope>NUCLEOTIDE SEQUENCE [LARGE SCALE GENOMIC DNA]</scope>
    <source>
        <tissue evidence="4">Leaves</tissue>
    </source>
</reference>
<feature type="domain" description="Bifunctional inhibitor/plant lipid transfer protein/seed storage helical" evidence="3">
    <location>
        <begin position="14"/>
        <end position="112"/>
    </location>
</feature>
<dbReference type="SUPFAM" id="SSF47699">
    <property type="entry name" value="Bifunctional inhibitor/lipid-transfer protein/seed storage 2S albumin"/>
    <property type="match status" value="1"/>
</dbReference>
<keyword evidence="2" id="KW-0732">Signal</keyword>
<dbReference type="Pfam" id="PF14368">
    <property type="entry name" value="LTP_2"/>
    <property type="match status" value="1"/>
</dbReference>
<dbReference type="Gene3D" id="1.10.110.10">
    <property type="entry name" value="Plant lipid-transfer and hydrophobic proteins"/>
    <property type="match status" value="1"/>
</dbReference>
<feature type="signal peptide" evidence="2">
    <location>
        <begin position="1"/>
        <end position="20"/>
    </location>
</feature>
<evidence type="ECO:0000256" key="1">
    <source>
        <dbReference type="SAM" id="MobiDB-lite"/>
    </source>
</evidence>
<dbReference type="InterPro" id="IPR036312">
    <property type="entry name" value="Bifun_inhib/LTP/seed_sf"/>
</dbReference>
<evidence type="ECO:0000313" key="4">
    <source>
        <dbReference type="EMBL" id="MED6176947.1"/>
    </source>
</evidence>
<dbReference type="Proteomes" id="UP001341840">
    <property type="component" value="Unassembled WGS sequence"/>
</dbReference>
<sequence length="205" mass="21114">MATAVTAFLLLLALVPHTEAPDPTPTPSTATGGCTDRLLSFSACLPYVSSPPNDLTESPSANCCTAFNTAAKSGGSICLCYFVHYPNILGFPINSTRLLSLSSICNPTPPLSLNFLCSASPALPPLNSATTLGLNISGLKSGRGGRTPPPKIGDKSPPKSGRRRPPIIIPTPNGNGAASTHSCNSNTLLLLSEALAIFVSLLNTQ</sequence>
<keyword evidence="5" id="KW-1185">Reference proteome</keyword>
<feature type="region of interest" description="Disordered" evidence="1">
    <location>
        <begin position="138"/>
        <end position="179"/>
    </location>
</feature>
<dbReference type="CDD" id="cd00010">
    <property type="entry name" value="AAI_LTSS"/>
    <property type="match status" value="1"/>
</dbReference>
<accession>A0ABU6VTJ4</accession>
<evidence type="ECO:0000256" key="2">
    <source>
        <dbReference type="SAM" id="SignalP"/>
    </source>
</evidence>
<organism evidence="4 5">
    <name type="scientific">Stylosanthes scabra</name>
    <dbReference type="NCBI Taxonomy" id="79078"/>
    <lineage>
        <taxon>Eukaryota</taxon>
        <taxon>Viridiplantae</taxon>
        <taxon>Streptophyta</taxon>
        <taxon>Embryophyta</taxon>
        <taxon>Tracheophyta</taxon>
        <taxon>Spermatophyta</taxon>
        <taxon>Magnoliopsida</taxon>
        <taxon>eudicotyledons</taxon>
        <taxon>Gunneridae</taxon>
        <taxon>Pentapetalae</taxon>
        <taxon>rosids</taxon>
        <taxon>fabids</taxon>
        <taxon>Fabales</taxon>
        <taxon>Fabaceae</taxon>
        <taxon>Papilionoideae</taxon>
        <taxon>50 kb inversion clade</taxon>
        <taxon>dalbergioids sensu lato</taxon>
        <taxon>Dalbergieae</taxon>
        <taxon>Pterocarpus clade</taxon>
        <taxon>Stylosanthes</taxon>
    </lineage>
</organism>
<dbReference type="PANTHER" id="PTHR35747:SF2">
    <property type="entry name" value="NON-SPECIFIC LIPID TRANSFER PROTEIN GPI-ANCHORED 25"/>
    <property type="match status" value="1"/>
</dbReference>
<feature type="chain" id="PRO_5045490870" description="Bifunctional inhibitor/plant lipid transfer protein/seed storage helical domain-containing protein" evidence="2">
    <location>
        <begin position="21"/>
        <end position="205"/>
    </location>
</feature>
<protein>
    <recommendedName>
        <fullName evidence="3">Bifunctional inhibitor/plant lipid transfer protein/seed storage helical domain-containing protein</fullName>
    </recommendedName>
</protein>
<dbReference type="InterPro" id="IPR053353">
    <property type="entry name" value="Plant_LTP_GPI-anchored"/>
</dbReference>
<dbReference type="EMBL" id="JASCZI010153004">
    <property type="protein sequence ID" value="MED6176947.1"/>
    <property type="molecule type" value="Genomic_DNA"/>
</dbReference>
<evidence type="ECO:0000259" key="3">
    <source>
        <dbReference type="Pfam" id="PF14368"/>
    </source>
</evidence>
<gene>
    <name evidence="4" type="ORF">PIB30_093144</name>
</gene>
<evidence type="ECO:0000313" key="5">
    <source>
        <dbReference type="Proteomes" id="UP001341840"/>
    </source>
</evidence>
<comment type="caution">
    <text evidence="4">The sequence shown here is derived from an EMBL/GenBank/DDBJ whole genome shotgun (WGS) entry which is preliminary data.</text>
</comment>
<dbReference type="InterPro" id="IPR016140">
    <property type="entry name" value="Bifunc_inhib/LTP/seed_store"/>
</dbReference>